<proteinExistence type="predicted"/>
<reference evidence="1" key="1">
    <citation type="submission" date="2023-10" db="EMBL/GenBank/DDBJ databases">
        <title>Amphibacter perezi, gen. nov., sp. nov. a novel taxa of the family Comamonadaceae, class Betaproteobacteria isolated from the skin microbiota of Pelophylax perezi from different populations.</title>
        <authorList>
            <person name="Costa S."/>
            <person name="Proenca D.N."/>
            <person name="Lopes I."/>
            <person name="Morais P.V."/>
        </authorList>
    </citation>
    <scope>NUCLEOTIDE SEQUENCE</scope>
    <source>
        <strain evidence="1">SL12-8</strain>
    </source>
</reference>
<evidence type="ECO:0000313" key="1">
    <source>
        <dbReference type="EMBL" id="MEJ7139352.1"/>
    </source>
</evidence>
<protein>
    <submittedName>
        <fullName evidence="1">Fic family protein</fullName>
    </submittedName>
</protein>
<name>A0ACC6P5A6_9BURK</name>
<dbReference type="Proteomes" id="UP001364695">
    <property type="component" value="Unassembled WGS sequence"/>
</dbReference>
<dbReference type="EMBL" id="JAWDIE010000025">
    <property type="protein sequence ID" value="MEJ7139352.1"/>
    <property type="molecule type" value="Genomic_DNA"/>
</dbReference>
<sequence length="391" mass="43911">MICQDFGWRADVAYNQLPLLPPVADVETKTVLRACITARAALAELKQAAKLIPNQTMLINTIPLLEAKDSSEIENIVTTTDQLFRHVHGDGSADHATKEALRYRSALHQGFLSLKTRPLCTATAVEICRTLKATDLDIRRTPGTQLANDRTGEVIYTPPEGESRLRDLLANWENYLHNQQDLDPLIRMAVGHYQFEAIHPFIDGNGRTGRVLNSLFLIETGLLNLPILYLSRHIIAHKADYYRLLIGVTRDQDWTAWVLFMLEAVAATAQWTTEKIGAIRRLAEHTTEYVRNQRPKIYSRELVDVIFEQPYCRIANLAEKGVAQRQAASRYLKELAALGVLSEASAGKEKLFIHPKLMQLLTRDSNDFVPYDAKPSLTPAPPAASRPPSRS</sequence>
<evidence type="ECO:0000313" key="2">
    <source>
        <dbReference type="Proteomes" id="UP001364695"/>
    </source>
</evidence>
<gene>
    <name evidence="1" type="ORF">RV045_13080</name>
</gene>
<organism evidence="1 2">
    <name type="scientific">Amphibiibacter pelophylacis</name>
    <dbReference type="NCBI Taxonomy" id="1799477"/>
    <lineage>
        <taxon>Bacteria</taxon>
        <taxon>Pseudomonadati</taxon>
        <taxon>Pseudomonadota</taxon>
        <taxon>Betaproteobacteria</taxon>
        <taxon>Burkholderiales</taxon>
        <taxon>Sphaerotilaceae</taxon>
        <taxon>Amphibiibacter</taxon>
    </lineage>
</organism>
<keyword evidence="2" id="KW-1185">Reference proteome</keyword>
<comment type="caution">
    <text evidence="1">The sequence shown here is derived from an EMBL/GenBank/DDBJ whole genome shotgun (WGS) entry which is preliminary data.</text>
</comment>
<accession>A0ACC6P5A6</accession>